<feature type="transmembrane region" description="Helical" evidence="1">
    <location>
        <begin position="164"/>
        <end position="183"/>
    </location>
</feature>
<organism evidence="2">
    <name type="scientific">Cladocopium goreaui</name>
    <dbReference type="NCBI Taxonomy" id="2562237"/>
    <lineage>
        <taxon>Eukaryota</taxon>
        <taxon>Sar</taxon>
        <taxon>Alveolata</taxon>
        <taxon>Dinophyceae</taxon>
        <taxon>Suessiales</taxon>
        <taxon>Symbiodiniaceae</taxon>
        <taxon>Cladocopium</taxon>
    </lineage>
</organism>
<evidence type="ECO:0000313" key="2">
    <source>
        <dbReference type="EMBL" id="CAI3982601.1"/>
    </source>
</evidence>
<dbReference type="EMBL" id="CAMXCT020000730">
    <property type="protein sequence ID" value="CAL1135976.1"/>
    <property type="molecule type" value="Genomic_DNA"/>
</dbReference>
<keyword evidence="4" id="KW-1185">Reference proteome</keyword>
<keyword evidence="1" id="KW-0472">Membrane</keyword>
<accession>A0A9P1C2D6</accession>
<sequence>AASRAGGARAALREGQDALRRFLDEWQSFRSREENTEGISLDELTTLAFVRCLAAIPEALLPIEWELQLRVRQLAEALQGRLRKAWCNVDEDAAVLRWTEASEEPGAAAPSKAEGGATTHVHGRNPISGIVHFLQDFLKEWPSPKDEDAASSQPLSTTQKRGNLIFAAWLLGSTALYAAATLARPRTE</sequence>
<name>A0A9P1C2D6_9DINO</name>
<keyword evidence="1" id="KW-1133">Transmembrane helix</keyword>
<protein>
    <submittedName>
        <fullName evidence="2">Uncharacterized protein</fullName>
    </submittedName>
</protein>
<proteinExistence type="predicted"/>
<reference evidence="2" key="1">
    <citation type="submission" date="2022-10" db="EMBL/GenBank/DDBJ databases">
        <authorList>
            <person name="Chen Y."/>
            <person name="Dougan E. K."/>
            <person name="Chan C."/>
            <person name="Rhodes N."/>
            <person name="Thang M."/>
        </authorList>
    </citation>
    <scope>NUCLEOTIDE SEQUENCE</scope>
</reference>
<evidence type="ECO:0000256" key="1">
    <source>
        <dbReference type="SAM" id="Phobius"/>
    </source>
</evidence>
<feature type="non-terminal residue" evidence="2">
    <location>
        <position position="188"/>
    </location>
</feature>
<keyword evidence="1" id="KW-0812">Transmembrane</keyword>
<dbReference type="AlphaFoldDB" id="A0A9P1C2D6"/>
<dbReference type="EMBL" id="CAMXCT010000730">
    <property type="protein sequence ID" value="CAI3982601.1"/>
    <property type="molecule type" value="Genomic_DNA"/>
</dbReference>
<evidence type="ECO:0000313" key="4">
    <source>
        <dbReference type="Proteomes" id="UP001152797"/>
    </source>
</evidence>
<evidence type="ECO:0000313" key="3">
    <source>
        <dbReference type="EMBL" id="CAL4769913.1"/>
    </source>
</evidence>
<dbReference type="Proteomes" id="UP001152797">
    <property type="component" value="Unassembled WGS sequence"/>
</dbReference>
<gene>
    <name evidence="2" type="ORF">C1SCF055_LOCUS10279</name>
</gene>
<reference evidence="3 4" key="2">
    <citation type="submission" date="2024-05" db="EMBL/GenBank/DDBJ databases">
        <authorList>
            <person name="Chen Y."/>
            <person name="Shah S."/>
            <person name="Dougan E. K."/>
            <person name="Thang M."/>
            <person name="Chan C."/>
        </authorList>
    </citation>
    <scope>NUCLEOTIDE SEQUENCE [LARGE SCALE GENOMIC DNA]</scope>
</reference>
<comment type="caution">
    <text evidence="2">The sequence shown here is derived from an EMBL/GenBank/DDBJ whole genome shotgun (WGS) entry which is preliminary data.</text>
</comment>
<dbReference type="EMBL" id="CAMXCT030000730">
    <property type="protein sequence ID" value="CAL4769913.1"/>
    <property type="molecule type" value="Genomic_DNA"/>
</dbReference>